<protein>
    <submittedName>
        <fullName evidence="1">Uncharacterized protein</fullName>
    </submittedName>
</protein>
<reference evidence="1 2" key="1">
    <citation type="submission" date="2020-03" db="EMBL/GenBank/DDBJ databases">
        <title>Weissella sp. nov., isolated from Cybister lewisianus.</title>
        <authorList>
            <person name="Hyun D.-W."/>
            <person name="Bae J.-W."/>
        </authorList>
    </citation>
    <scope>NUCLEOTIDE SEQUENCE [LARGE SCALE GENOMIC DNA]</scope>
    <source>
        <strain evidence="1 2">HDW19</strain>
    </source>
</reference>
<dbReference type="EMBL" id="CP049888">
    <property type="protein sequence ID" value="QIL50368.1"/>
    <property type="molecule type" value="Genomic_DNA"/>
</dbReference>
<proteinExistence type="predicted"/>
<gene>
    <name evidence="1" type="ORF">G7084_02965</name>
</gene>
<dbReference type="KEGG" id="wco:G7084_02965"/>
<keyword evidence="2" id="KW-1185">Reference proteome</keyword>
<sequence length="104" mass="12384">MEDEVEMISAETFIDLINQLGLNSPIVGEKTLHTQPGFQVRDPKHDVKYQLPYWDILRRADESYWSPLDGDRKTVYNVSDFEIFEHDKWLKVSDWYMQDTDTEL</sequence>
<dbReference type="Proteomes" id="UP000500741">
    <property type="component" value="Chromosome"/>
</dbReference>
<accession>A0A6G8AZ75</accession>
<evidence type="ECO:0000313" key="1">
    <source>
        <dbReference type="EMBL" id="QIL50368.1"/>
    </source>
</evidence>
<evidence type="ECO:0000313" key="2">
    <source>
        <dbReference type="Proteomes" id="UP000500741"/>
    </source>
</evidence>
<dbReference type="RefSeq" id="WP_166009908.1">
    <property type="nucleotide sequence ID" value="NZ_CP049888.1"/>
</dbReference>
<organism evidence="1 2">
    <name type="scientific">Weissella coleopterorum</name>
    <dbReference type="NCBI Taxonomy" id="2714949"/>
    <lineage>
        <taxon>Bacteria</taxon>
        <taxon>Bacillati</taxon>
        <taxon>Bacillota</taxon>
        <taxon>Bacilli</taxon>
        <taxon>Lactobacillales</taxon>
        <taxon>Lactobacillaceae</taxon>
        <taxon>Weissella</taxon>
    </lineage>
</organism>
<dbReference type="AlphaFoldDB" id="A0A6G8AZ75"/>
<name>A0A6G8AZ75_9LACO</name>